<dbReference type="OrthoDB" id="2237725at2"/>
<evidence type="ECO:0000313" key="1">
    <source>
        <dbReference type="EMBL" id="EHI68902.1"/>
    </source>
</evidence>
<accession>G5K4S5</accession>
<dbReference type="RefSeq" id="WP_008089781.1">
    <property type="nucleotide sequence ID" value="NZ_AEUX02000007.1"/>
</dbReference>
<comment type="caution">
    <text evidence="1">The sequence shown here is derived from an EMBL/GenBank/DDBJ whole genome shotgun (WGS) entry which is preliminary data.</text>
</comment>
<organism evidence="1 2">
    <name type="scientific">Streptococcus ictaluri 707-05</name>
    <dbReference type="NCBI Taxonomy" id="764299"/>
    <lineage>
        <taxon>Bacteria</taxon>
        <taxon>Bacillati</taxon>
        <taxon>Bacillota</taxon>
        <taxon>Bacilli</taxon>
        <taxon>Lactobacillales</taxon>
        <taxon>Streptococcaceae</taxon>
        <taxon>Streptococcus</taxon>
    </lineage>
</organism>
<name>G5K4S5_9STRE</name>
<protein>
    <submittedName>
        <fullName evidence="1">Uncharacterized protein</fullName>
    </submittedName>
</protein>
<dbReference type="STRING" id="764299.STRIC_1812"/>
<dbReference type="EMBL" id="AEUX02000007">
    <property type="protein sequence ID" value="EHI68902.1"/>
    <property type="molecule type" value="Genomic_DNA"/>
</dbReference>
<dbReference type="Proteomes" id="UP000003330">
    <property type="component" value="Unassembled WGS sequence"/>
</dbReference>
<proteinExistence type="predicted"/>
<dbReference type="AlphaFoldDB" id="G5K4S5"/>
<sequence>MTKKTWYVIGLSLILLVGLGGTWAYQNHLQMRQKEERQWRQPIFSKKTIKLPSPQLMSAKETFEKDGKTYQILSKTLPKDAGHLYFYCHVSPNKEGLTIDKVETLAYAAGKQALSDLIPYTFTKGDSRIHFTVNGHLVALTGSPVLKENHSLDSQVGQINVSQQNPEPKIVSDLLILVL</sequence>
<evidence type="ECO:0000313" key="2">
    <source>
        <dbReference type="Proteomes" id="UP000003330"/>
    </source>
</evidence>
<reference evidence="1 2" key="1">
    <citation type="journal article" date="2014" name="Int. J. Syst. Evol. Microbiol.">
        <title>Phylogenomics and the dynamic genome evolution of the genus Streptococcus.</title>
        <authorList>
            <consortium name="The Broad Institute Genome Sequencing Platform"/>
            <person name="Richards V.P."/>
            <person name="Palmer S.R."/>
            <person name="Pavinski Bitar P.D."/>
            <person name="Qin X."/>
            <person name="Weinstock G.M."/>
            <person name="Highlander S.K."/>
            <person name="Town C.D."/>
            <person name="Burne R.A."/>
            <person name="Stanhope M.J."/>
        </authorList>
    </citation>
    <scope>NUCLEOTIDE SEQUENCE [LARGE SCALE GENOMIC DNA]</scope>
    <source>
        <strain evidence="1 2">707-05</strain>
    </source>
</reference>
<keyword evidence="2" id="KW-1185">Reference proteome</keyword>
<gene>
    <name evidence="1" type="ORF">STRIC_1812</name>
</gene>